<dbReference type="GO" id="GO:0016788">
    <property type="term" value="F:hydrolase activity, acting on ester bonds"/>
    <property type="evidence" value="ECO:0007669"/>
    <property type="project" value="UniProtKB-ARBA"/>
</dbReference>
<reference evidence="1 2" key="1">
    <citation type="submission" date="2020-08" db="EMBL/GenBank/DDBJ databases">
        <title>Genomic Encyclopedia of Type Strains, Phase IV (KMG-IV): sequencing the most valuable type-strain genomes for metagenomic binning, comparative biology and taxonomic classification.</title>
        <authorList>
            <person name="Goeker M."/>
        </authorList>
    </citation>
    <scope>NUCLEOTIDE SEQUENCE [LARGE SCALE GENOMIC DNA]</scope>
    <source>
        <strain evidence="1 2">DSM 103725</strain>
    </source>
</reference>
<gene>
    <name evidence="1" type="ORF">HNQ40_001036</name>
</gene>
<dbReference type="Proteomes" id="UP000541810">
    <property type="component" value="Unassembled WGS sequence"/>
</dbReference>
<dbReference type="RefSeq" id="WP_184676816.1">
    <property type="nucleotide sequence ID" value="NZ_JACHGY010000001.1"/>
</dbReference>
<sequence length="428" mass="45832">MAAPRTYKLGDAARHIASGERCDLLWLGDSQSAPSNSPRWAQGIMKQWDVDWRERVLASAAPISAGVEGWQSFKTPGIATSSGDLLPDGVTVCPPGFNANTRWDTGSPSAFTQVARYASSFLGTYLNGDWTVNNAINWRFAMTKLSGNSPCRFLRRRANGNLATTAVDFETTLVPSSDWQAVDFSGAASGVVASGVNGEEWFLDLNFGDKTNKGVCLGGYAISIDGKADGFGLRFSAAGGWTALDHLPVSLGGTNTLVDLDDLQARNGVFGWPTAIFIQLGQNDAGLTDGTTPTGIANYKSRLLQLIDHYNIAYAASAQPTPMFVLVCNWETSGLGAYWPSIATSLQEICDERSNCGLLNLYQIVNEEHGSFASWQGTYLADGVHQNTAGASEFARLAWNELQVAAVTGIVVLTNGIGSFGYTKSWGY</sequence>
<name>A0A7X0H4S8_9BACT</name>
<protein>
    <submittedName>
        <fullName evidence="1">Lysophospholipase L1-like esterase</fullName>
    </submittedName>
</protein>
<dbReference type="SUPFAM" id="SSF52266">
    <property type="entry name" value="SGNH hydrolase"/>
    <property type="match status" value="1"/>
</dbReference>
<evidence type="ECO:0000313" key="1">
    <source>
        <dbReference type="EMBL" id="MBB6429230.1"/>
    </source>
</evidence>
<dbReference type="InterPro" id="IPR036514">
    <property type="entry name" value="SGNH_hydro_sf"/>
</dbReference>
<dbReference type="EMBL" id="JACHGY010000001">
    <property type="protein sequence ID" value="MBB6429230.1"/>
    <property type="molecule type" value="Genomic_DNA"/>
</dbReference>
<dbReference type="AlphaFoldDB" id="A0A7X0H4S8"/>
<keyword evidence="2" id="KW-1185">Reference proteome</keyword>
<organism evidence="1 2">
    <name type="scientific">Algisphaera agarilytica</name>
    <dbReference type="NCBI Taxonomy" id="1385975"/>
    <lineage>
        <taxon>Bacteria</taxon>
        <taxon>Pseudomonadati</taxon>
        <taxon>Planctomycetota</taxon>
        <taxon>Phycisphaerae</taxon>
        <taxon>Phycisphaerales</taxon>
        <taxon>Phycisphaeraceae</taxon>
        <taxon>Algisphaera</taxon>
    </lineage>
</organism>
<evidence type="ECO:0000313" key="2">
    <source>
        <dbReference type="Proteomes" id="UP000541810"/>
    </source>
</evidence>
<comment type="caution">
    <text evidence="1">The sequence shown here is derived from an EMBL/GenBank/DDBJ whole genome shotgun (WGS) entry which is preliminary data.</text>
</comment>
<proteinExistence type="predicted"/>
<dbReference type="Gene3D" id="3.40.50.1110">
    <property type="entry name" value="SGNH hydrolase"/>
    <property type="match status" value="1"/>
</dbReference>
<accession>A0A7X0H4S8</accession>